<keyword evidence="8 13" id="KW-1133">Transmembrane helix</keyword>
<evidence type="ECO:0000256" key="10">
    <source>
        <dbReference type="ARBA" id="ARBA00023128"/>
    </source>
</evidence>
<dbReference type="AlphaFoldDB" id="A0A343A570"/>
<evidence type="ECO:0000256" key="13">
    <source>
        <dbReference type="SAM" id="Phobius"/>
    </source>
</evidence>
<sequence>MPQMAPLKWMSLYSYFSIIFVLMITMNYYMYLYTPNYKKFEHTNKKLPLNWKW</sequence>
<gene>
    <name evidence="14" type="primary">atp8</name>
</gene>
<evidence type="ECO:0000313" key="14">
    <source>
        <dbReference type="EMBL" id="AOY39698.1"/>
    </source>
</evidence>
<dbReference type="EMBL" id="KX035188">
    <property type="protein sequence ID" value="AOY39698.1"/>
    <property type="molecule type" value="Genomic_DNA"/>
</dbReference>
<evidence type="ECO:0000256" key="5">
    <source>
        <dbReference type="ARBA" id="ARBA00022547"/>
    </source>
</evidence>
<keyword evidence="7 12" id="KW-0375">Hydrogen ion transport</keyword>
<geneLocation type="mitochondrion" evidence="14"/>
<name>A0A343A570_9CUCU</name>
<comment type="similarity">
    <text evidence="2 12">Belongs to the ATPase protein 8 family.</text>
</comment>
<keyword evidence="9 12" id="KW-0406">Ion transport</keyword>
<evidence type="ECO:0000256" key="8">
    <source>
        <dbReference type="ARBA" id="ARBA00022989"/>
    </source>
</evidence>
<evidence type="ECO:0000256" key="4">
    <source>
        <dbReference type="ARBA" id="ARBA00022448"/>
    </source>
</evidence>
<evidence type="ECO:0000256" key="7">
    <source>
        <dbReference type="ARBA" id="ARBA00022781"/>
    </source>
</evidence>
<evidence type="ECO:0000256" key="11">
    <source>
        <dbReference type="ARBA" id="ARBA00023136"/>
    </source>
</evidence>
<evidence type="ECO:0000256" key="12">
    <source>
        <dbReference type="RuleBase" id="RU003661"/>
    </source>
</evidence>
<evidence type="ECO:0000256" key="2">
    <source>
        <dbReference type="ARBA" id="ARBA00008892"/>
    </source>
</evidence>
<comment type="subunit">
    <text evidence="3">F-type ATPases have 2 components, CF(1) - the catalytic core - and CF(0) - the membrane proton channel.</text>
</comment>
<keyword evidence="6 12" id="KW-0812">Transmembrane</keyword>
<dbReference type="Pfam" id="PF00895">
    <property type="entry name" value="ATP-synt_8"/>
    <property type="match status" value="1"/>
</dbReference>
<dbReference type="InterPro" id="IPR001421">
    <property type="entry name" value="ATP8_metazoa"/>
</dbReference>
<evidence type="ECO:0000256" key="6">
    <source>
        <dbReference type="ARBA" id="ARBA00022692"/>
    </source>
</evidence>
<evidence type="ECO:0000256" key="1">
    <source>
        <dbReference type="ARBA" id="ARBA00004304"/>
    </source>
</evidence>
<evidence type="ECO:0000256" key="9">
    <source>
        <dbReference type="ARBA" id="ARBA00023065"/>
    </source>
</evidence>
<keyword evidence="10 12" id="KW-0496">Mitochondrion</keyword>
<organism evidence="14">
    <name type="scientific">Scolytinae sp. BMNH 1040319</name>
    <dbReference type="NCBI Taxonomy" id="1903789"/>
    <lineage>
        <taxon>Eukaryota</taxon>
        <taxon>Metazoa</taxon>
        <taxon>Ecdysozoa</taxon>
        <taxon>Arthropoda</taxon>
        <taxon>Hexapoda</taxon>
        <taxon>Insecta</taxon>
        <taxon>Pterygota</taxon>
        <taxon>Neoptera</taxon>
        <taxon>Endopterygota</taxon>
        <taxon>Coleoptera</taxon>
        <taxon>Polyphaga</taxon>
        <taxon>Cucujiformia</taxon>
        <taxon>Curculionidae</taxon>
        <taxon>Scolytinae</taxon>
    </lineage>
</organism>
<protein>
    <recommendedName>
        <fullName evidence="12">ATP synthase complex subunit 8</fullName>
    </recommendedName>
</protein>
<keyword evidence="11 13" id="KW-0472">Membrane</keyword>
<dbReference type="GO" id="GO:0015078">
    <property type="term" value="F:proton transmembrane transporter activity"/>
    <property type="evidence" value="ECO:0007669"/>
    <property type="project" value="InterPro"/>
</dbReference>
<dbReference type="GO" id="GO:0045259">
    <property type="term" value="C:proton-transporting ATP synthase complex"/>
    <property type="evidence" value="ECO:0007669"/>
    <property type="project" value="UniProtKB-KW"/>
</dbReference>
<comment type="subcellular location">
    <subcellularLocation>
        <location evidence="1 12">Mitochondrion membrane</location>
        <topology evidence="1 12">Single-pass membrane protein</topology>
    </subcellularLocation>
</comment>
<dbReference type="GO" id="GO:0031966">
    <property type="term" value="C:mitochondrial membrane"/>
    <property type="evidence" value="ECO:0007669"/>
    <property type="project" value="UniProtKB-SubCell"/>
</dbReference>
<proteinExistence type="inferred from homology"/>
<keyword evidence="4 12" id="KW-0813">Transport</keyword>
<accession>A0A343A570</accession>
<dbReference type="GO" id="GO:0015986">
    <property type="term" value="P:proton motive force-driven ATP synthesis"/>
    <property type="evidence" value="ECO:0007669"/>
    <property type="project" value="InterPro"/>
</dbReference>
<feature type="transmembrane region" description="Helical" evidence="13">
    <location>
        <begin position="12"/>
        <end position="31"/>
    </location>
</feature>
<keyword evidence="5 12" id="KW-0138">CF(0)</keyword>
<reference evidence="14" key="1">
    <citation type="submission" date="2016-04" db="EMBL/GenBank/DDBJ databases">
        <title>Mitochondria of Scolytid beetles.</title>
        <authorList>
            <person name="Miller K."/>
            <person name="Linard B."/>
            <person name="Vogler A.P."/>
        </authorList>
    </citation>
    <scope>NUCLEOTIDE SEQUENCE</scope>
</reference>
<evidence type="ECO:0000256" key="3">
    <source>
        <dbReference type="ARBA" id="ARBA00011291"/>
    </source>
</evidence>